<dbReference type="InterPro" id="IPR004658">
    <property type="entry name" value="OMP_Slp"/>
</dbReference>
<dbReference type="KEGG" id="aaeo:BJI67_02035"/>
<organism evidence="2 3">
    <name type="scientific">Acidihalobacter aeolianus</name>
    <dbReference type="NCBI Taxonomy" id="2792603"/>
    <lineage>
        <taxon>Bacteria</taxon>
        <taxon>Pseudomonadati</taxon>
        <taxon>Pseudomonadota</taxon>
        <taxon>Gammaproteobacteria</taxon>
        <taxon>Chromatiales</taxon>
        <taxon>Ectothiorhodospiraceae</taxon>
        <taxon>Acidihalobacter</taxon>
    </lineage>
</organism>
<dbReference type="RefSeq" id="WP_070073886.1">
    <property type="nucleotide sequence ID" value="NZ_CP017448.1"/>
</dbReference>
<gene>
    <name evidence="2" type="ORF">BJI67_02035</name>
</gene>
<proteinExistence type="predicted"/>
<name>A0A1D8KBM0_9GAMM</name>
<feature type="chain" id="PRO_5009109836" description="Outer membrane lipoprotein Slp" evidence="1">
    <location>
        <begin position="30"/>
        <end position="175"/>
    </location>
</feature>
<accession>A0A1D8KBM0</accession>
<dbReference type="PANTHER" id="PTHR37530">
    <property type="entry name" value="OUTER MEMBRANE PROTEIN SLP"/>
    <property type="match status" value="1"/>
</dbReference>
<dbReference type="EMBL" id="CP017448">
    <property type="protein sequence ID" value="AOV18359.1"/>
    <property type="molecule type" value="Genomic_DNA"/>
</dbReference>
<feature type="signal peptide" evidence="1">
    <location>
        <begin position="1"/>
        <end position="29"/>
    </location>
</feature>
<protein>
    <recommendedName>
        <fullName evidence="4">Outer membrane lipoprotein Slp</fullName>
    </recommendedName>
</protein>
<keyword evidence="1" id="KW-0732">Signal</keyword>
<keyword evidence="3" id="KW-1185">Reference proteome</keyword>
<evidence type="ECO:0000313" key="3">
    <source>
        <dbReference type="Proteomes" id="UP000095342"/>
    </source>
</evidence>
<dbReference type="Proteomes" id="UP000095342">
    <property type="component" value="Chromosome"/>
</dbReference>
<evidence type="ECO:0000313" key="2">
    <source>
        <dbReference type="EMBL" id="AOV18359.1"/>
    </source>
</evidence>
<dbReference type="PANTHER" id="PTHR37530:SF1">
    <property type="entry name" value="OUTER MEMBRANE PROTEIN SLP"/>
    <property type="match status" value="1"/>
</dbReference>
<dbReference type="AlphaFoldDB" id="A0A1D8KBM0"/>
<dbReference type="GO" id="GO:0019867">
    <property type="term" value="C:outer membrane"/>
    <property type="evidence" value="ECO:0007669"/>
    <property type="project" value="InterPro"/>
</dbReference>
<evidence type="ECO:0008006" key="4">
    <source>
        <dbReference type="Google" id="ProtNLM"/>
    </source>
</evidence>
<sequence>MNRPGGYTRRGRALAAAAALLALGGCAVAPPFPPALTQQAHTVPAPDAVARNARVPTAPVAWGGTIVSVVNQAHDTLITVLAFPLDSEMRPRLRATTIGRFIVRAKGFVEPLIYAPGRELSVIGRVTGIEGGTIGQLPYNYPVVAPQSMHLWPLQPLQTSPRFQFGIGIGVGTRF</sequence>
<dbReference type="PIRSF" id="PIRSF004982">
    <property type="entry name" value="SlP"/>
    <property type="match status" value="1"/>
</dbReference>
<reference evidence="2 3" key="1">
    <citation type="submission" date="2016-09" db="EMBL/GenBank/DDBJ databases">
        <title>Acidihalobacter prosperus V6 (DSM14174).</title>
        <authorList>
            <person name="Khaleque H.N."/>
            <person name="Ramsay J.P."/>
            <person name="Murphy R.J.T."/>
            <person name="Kaksonen A.H."/>
            <person name="Boxall N.J."/>
            <person name="Watkin E.L.J."/>
        </authorList>
    </citation>
    <scope>NUCLEOTIDE SEQUENCE [LARGE SCALE GENOMIC DNA]</scope>
    <source>
        <strain evidence="2 3">V6</strain>
    </source>
</reference>
<dbReference type="Pfam" id="PF03843">
    <property type="entry name" value="Slp"/>
    <property type="match status" value="1"/>
</dbReference>
<evidence type="ECO:0000256" key="1">
    <source>
        <dbReference type="SAM" id="SignalP"/>
    </source>
</evidence>
<dbReference type="PROSITE" id="PS51257">
    <property type="entry name" value="PROKAR_LIPOPROTEIN"/>
    <property type="match status" value="1"/>
</dbReference>